<evidence type="ECO:0000259" key="8">
    <source>
        <dbReference type="Pfam" id="PF04893"/>
    </source>
</evidence>
<sequence>MAQQGYAVVDVDEEPSGSRGRGLEFQSFLDSDSSRANQSSSTPREAPFSLFNLAYYQTYFDVDTNTVLKRVGMAMIPRPDFIAEICDGQIDIYGPFWTLTTLILILYTTSTLTISIAQYLNSDPVSSSLPLLSTATSTVYLYGLLVPSLLWGATKWLGIGEWGIAEVLGVYGYSMGVFIPISLLCLIPVGIVRWVLIILGGISSGYFLVRNIYPVLASAENKFAQLLIGAVVALHGIMIIAMKVIFFSNSVVGPDPINDQLP</sequence>
<dbReference type="AlphaFoldDB" id="A0A1E3HNI9"/>
<feature type="transmembrane region" description="Helical" evidence="6">
    <location>
        <begin position="195"/>
        <end position="213"/>
    </location>
</feature>
<keyword evidence="3 6" id="KW-0812">Transmembrane</keyword>
<keyword evidence="5 6" id="KW-0472">Membrane</keyword>
<dbReference type="PANTHER" id="PTHR12822">
    <property type="entry name" value="PROTEIN YIPF"/>
    <property type="match status" value="1"/>
</dbReference>
<dbReference type="Proteomes" id="UP000094065">
    <property type="component" value="Unassembled WGS sequence"/>
</dbReference>
<protein>
    <recommendedName>
        <fullName evidence="6">Protein YIP</fullName>
    </recommendedName>
</protein>
<keyword evidence="10" id="KW-1185">Reference proteome</keyword>
<dbReference type="GeneID" id="30156323"/>
<gene>
    <name evidence="9" type="ORF">L202_05014</name>
</gene>
<evidence type="ECO:0000256" key="3">
    <source>
        <dbReference type="ARBA" id="ARBA00022692"/>
    </source>
</evidence>
<feature type="domain" description="Yip1" evidence="8">
    <location>
        <begin position="75"/>
        <end position="240"/>
    </location>
</feature>
<evidence type="ECO:0000313" key="9">
    <source>
        <dbReference type="EMBL" id="ODN77908.1"/>
    </source>
</evidence>
<dbReference type="GO" id="GO:0031267">
    <property type="term" value="F:small GTPase binding"/>
    <property type="evidence" value="ECO:0007669"/>
    <property type="project" value="InterPro"/>
</dbReference>
<dbReference type="RefSeq" id="XP_018993144.1">
    <property type="nucleotide sequence ID" value="XM_019139201.1"/>
</dbReference>
<evidence type="ECO:0000256" key="6">
    <source>
        <dbReference type="RuleBase" id="RU361264"/>
    </source>
</evidence>
<dbReference type="EMBL" id="AWGJ01000007">
    <property type="protein sequence ID" value="ODN77908.1"/>
    <property type="molecule type" value="Genomic_DNA"/>
</dbReference>
<dbReference type="Pfam" id="PF04893">
    <property type="entry name" value="Yip1"/>
    <property type="match status" value="1"/>
</dbReference>
<reference evidence="9 10" key="1">
    <citation type="submission" date="2016-06" db="EMBL/GenBank/DDBJ databases">
        <title>Evolution of pathogenesis and genome organization in the Tremellales.</title>
        <authorList>
            <person name="Cuomo C."/>
            <person name="Litvintseva A."/>
            <person name="Heitman J."/>
            <person name="Chen Y."/>
            <person name="Sun S."/>
            <person name="Springer D."/>
            <person name="Dromer F."/>
            <person name="Young S."/>
            <person name="Zeng Q."/>
            <person name="Chapman S."/>
            <person name="Gujja S."/>
            <person name="Saif S."/>
            <person name="Birren B."/>
        </authorList>
    </citation>
    <scope>NUCLEOTIDE SEQUENCE [LARGE SCALE GENOMIC DNA]</scope>
    <source>
        <strain evidence="9 10">CBS 6039</strain>
    </source>
</reference>
<evidence type="ECO:0000256" key="5">
    <source>
        <dbReference type="ARBA" id="ARBA00023136"/>
    </source>
</evidence>
<feature type="transmembrane region" description="Helical" evidence="6">
    <location>
        <begin position="139"/>
        <end position="158"/>
    </location>
</feature>
<comment type="caution">
    <text evidence="9">The sequence shown here is derived from an EMBL/GenBank/DDBJ whole genome shotgun (WGS) entry which is preliminary data.</text>
</comment>
<feature type="transmembrane region" description="Helical" evidence="6">
    <location>
        <begin position="170"/>
        <end position="189"/>
    </location>
</feature>
<evidence type="ECO:0000256" key="2">
    <source>
        <dbReference type="ARBA" id="ARBA00010596"/>
    </source>
</evidence>
<dbReference type="STRING" id="1295533.A0A1E3HNI9"/>
<dbReference type="InterPro" id="IPR006977">
    <property type="entry name" value="Yip1_dom"/>
</dbReference>
<accession>A0A1E3HNI9</accession>
<evidence type="ECO:0000256" key="4">
    <source>
        <dbReference type="ARBA" id="ARBA00022989"/>
    </source>
</evidence>
<name>A0A1E3HNI9_9TREE</name>
<dbReference type="GO" id="GO:0016192">
    <property type="term" value="P:vesicle-mediated transport"/>
    <property type="evidence" value="ECO:0007669"/>
    <property type="project" value="InterPro"/>
</dbReference>
<evidence type="ECO:0000256" key="7">
    <source>
        <dbReference type="SAM" id="MobiDB-lite"/>
    </source>
</evidence>
<comment type="similarity">
    <text evidence="2 6">Belongs to the YIP1 family.</text>
</comment>
<evidence type="ECO:0000313" key="10">
    <source>
        <dbReference type="Proteomes" id="UP000094065"/>
    </source>
</evidence>
<feature type="region of interest" description="Disordered" evidence="7">
    <location>
        <begin position="1"/>
        <end position="22"/>
    </location>
</feature>
<evidence type="ECO:0000256" key="1">
    <source>
        <dbReference type="ARBA" id="ARBA00004141"/>
    </source>
</evidence>
<feature type="transmembrane region" description="Helical" evidence="6">
    <location>
        <begin position="225"/>
        <end position="246"/>
    </location>
</feature>
<organism evidence="9 10">
    <name type="scientific">Cryptococcus amylolentus CBS 6039</name>
    <dbReference type="NCBI Taxonomy" id="1295533"/>
    <lineage>
        <taxon>Eukaryota</taxon>
        <taxon>Fungi</taxon>
        <taxon>Dikarya</taxon>
        <taxon>Basidiomycota</taxon>
        <taxon>Agaricomycotina</taxon>
        <taxon>Tremellomycetes</taxon>
        <taxon>Tremellales</taxon>
        <taxon>Cryptococcaceae</taxon>
        <taxon>Cryptococcus</taxon>
    </lineage>
</organism>
<comment type="subcellular location">
    <subcellularLocation>
        <location evidence="6">Golgi apparatus membrane</location>
        <topology evidence="6">Multi-pass membrane protein</topology>
    </subcellularLocation>
    <subcellularLocation>
        <location evidence="1">Membrane</location>
        <topology evidence="1">Multi-pass membrane protein</topology>
    </subcellularLocation>
</comment>
<dbReference type="OrthoDB" id="10256463at2759"/>
<keyword evidence="4 6" id="KW-1133">Transmembrane helix</keyword>
<proteinExistence type="inferred from homology"/>
<dbReference type="GO" id="GO:0000139">
    <property type="term" value="C:Golgi membrane"/>
    <property type="evidence" value="ECO:0007669"/>
    <property type="project" value="UniProtKB-SubCell"/>
</dbReference>
<dbReference type="PANTHER" id="PTHR12822:SF2">
    <property type="entry name" value="PROTEIN YIPF"/>
    <property type="match status" value="1"/>
</dbReference>
<dbReference type="InterPro" id="IPR039765">
    <property type="entry name" value="Yip5/YIPF1/YIPF2"/>
</dbReference>
<feature type="transmembrane region" description="Helical" evidence="6">
    <location>
        <begin position="96"/>
        <end position="119"/>
    </location>
</feature>